<dbReference type="EMBL" id="SNRY01000060">
    <property type="protein sequence ID" value="KAA6348806.1"/>
    <property type="molecule type" value="Genomic_DNA"/>
</dbReference>
<proteinExistence type="predicted"/>
<protein>
    <submittedName>
        <fullName evidence="1">Uncharacterized protein</fullName>
    </submittedName>
</protein>
<dbReference type="AlphaFoldDB" id="A0A5J4SRR0"/>
<organism evidence="1">
    <name type="scientific">termite gut metagenome</name>
    <dbReference type="NCBI Taxonomy" id="433724"/>
    <lineage>
        <taxon>unclassified sequences</taxon>
        <taxon>metagenomes</taxon>
        <taxon>organismal metagenomes</taxon>
    </lineage>
</organism>
<accession>A0A5J4SRR0</accession>
<sequence>MATKKIVQRRTRTESNKEYPVWGFLRDLGVREIIRNDV</sequence>
<reference evidence="1" key="1">
    <citation type="submission" date="2019-03" db="EMBL/GenBank/DDBJ databases">
        <title>Single cell metagenomics reveals metabolic interactions within the superorganism composed of flagellate Streblomastix strix and complex community of Bacteroidetes bacteria on its surface.</title>
        <authorList>
            <person name="Treitli S.C."/>
            <person name="Kolisko M."/>
            <person name="Husnik F."/>
            <person name="Keeling P."/>
            <person name="Hampl V."/>
        </authorList>
    </citation>
    <scope>NUCLEOTIDE SEQUENCE</scope>
    <source>
        <strain evidence="1">STM</strain>
    </source>
</reference>
<name>A0A5J4SRR0_9ZZZZ</name>
<evidence type="ECO:0000313" key="1">
    <source>
        <dbReference type="EMBL" id="KAA6348806.1"/>
    </source>
</evidence>
<comment type="caution">
    <text evidence="1">The sequence shown here is derived from an EMBL/GenBank/DDBJ whole genome shotgun (WGS) entry which is preliminary data.</text>
</comment>
<gene>
    <name evidence="1" type="ORF">EZS27_003784</name>
</gene>